<dbReference type="InterPro" id="IPR000683">
    <property type="entry name" value="Gfo/Idh/MocA-like_OxRdtase_N"/>
</dbReference>
<dbReference type="Gene3D" id="3.40.50.720">
    <property type="entry name" value="NAD(P)-binding Rossmann-like Domain"/>
    <property type="match status" value="1"/>
</dbReference>
<keyword evidence="2" id="KW-0560">Oxidoreductase</keyword>
<evidence type="ECO:0000313" key="5">
    <source>
        <dbReference type="EMBL" id="SDI32033.1"/>
    </source>
</evidence>
<feature type="domain" description="Gfo/Idh/MocA-like oxidoreductase N-terminal" evidence="3">
    <location>
        <begin position="4"/>
        <end position="124"/>
    </location>
</feature>
<dbReference type="PANTHER" id="PTHR22604">
    <property type="entry name" value="OXIDOREDUCTASES"/>
    <property type="match status" value="1"/>
</dbReference>
<dbReference type="Gene3D" id="3.30.360.10">
    <property type="entry name" value="Dihydrodipicolinate Reductase, domain 2"/>
    <property type="match status" value="1"/>
</dbReference>
<dbReference type="EMBL" id="FNDZ01000002">
    <property type="protein sequence ID" value="SDI32033.1"/>
    <property type="molecule type" value="Genomic_DNA"/>
</dbReference>
<reference evidence="5 6" key="1">
    <citation type="submission" date="2016-10" db="EMBL/GenBank/DDBJ databases">
        <authorList>
            <person name="de Groot N.N."/>
        </authorList>
    </citation>
    <scope>NUCLEOTIDE SEQUENCE [LARGE SCALE GENOMIC DNA]</scope>
    <source>
        <strain evidence="5 6">CGMCC 1.5058</strain>
    </source>
</reference>
<evidence type="ECO:0000259" key="3">
    <source>
        <dbReference type="Pfam" id="PF01408"/>
    </source>
</evidence>
<organism evidence="5 6">
    <name type="scientific">Proteiniclasticum ruminis</name>
    <dbReference type="NCBI Taxonomy" id="398199"/>
    <lineage>
        <taxon>Bacteria</taxon>
        <taxon>Bacillati</taxon>
        <taxon>Bacillota</taxon>
        <taxon>Clostridia</taxon>
        <taxon>Eubacteriales</taxon>
        <taxon>Clostridiaceae</taxon>
        <taxon>Proteiniclasticum</taxon>
    </lineage>
</organism>
<dbReference type="Pfam" id="PF01408">
    <property type="entry name" value="GFO_IDH_MocA"/>
    <property type="match status" value="1"/>
</dbReference>
<gene>
    <name evidence="5" type="ORF">SAMN05421804_10244</name>
</gene>
<protein>
    <submittedName>
        <fullName evidence="5">Predicted dehydrogenase</fullName>
    </submittedName>
</protein>
<dbReference type="InterPro" id="IPR050984">
    <property type="entry name" value="Gfo/Idh/MocA_domain"/>
</dbReference>
<dbReference type="InterPro" id="IPR036291">
    <property type="entry name" value="NAD(P)-bd_dom_sf"/>
</dbReference>
<sequence>MKKINWGILGYASIAKESGIPAILDSKHSHLYALASQDEEEIQEARIKEPFDQIYGSYEELLEDRDVHAVYIPLPNSLHKEWTVKALEKGKHVLCEKPLGLTEDEVVHMMKRAEEQDRLLMEGFMYRYTPRIQKVMEIVDSGVLGETRHIDASFRFMMEEEGDIRMDKDLGGGALYDVGSYGVNFLTLLMKKEPISILGTKKVEEGVDVQSTVLFEYENGVTAVIHSGFNSFEKNEAEIIGTQGRLVIPDPFLYNDGTITLHLEGKKEDIYVEPCEKFTEEFEDFSVSILDGKLPLLSLAETRMNARILDRIFAVI</sequence>
<evidence type="ECO:0000256" key="1">
    <source>
        <dbReference type="ARBA" id="ARBA00010928"/>
    </source>
</evidence>
<dbReference type="Proteomes" id="UP000183255">
    <property type="component" value="Unassembled WGS sequence"/>
</dbReference>
<name>A0A1G8JLW4_9CLOT</name>
<dbReference type="AlphaFoldDB" id="A0A1G8JLW4"/>
<dbReference type="SUPFAM" id="SSF55347">
    <property type="entry name" value="Glyceraldehyde-3-phosphate dehydrogenase-like, C-terminal domain"/>
    <property type="match status" value="1"/>
</dbReference>
<dbReference type="InterPro" id="IPR055170">
    <property type="entry name" value="GFO_IDH_MocA-like_dom"/>
</dbReference>
<dbReference type="GO" id="GO:0016491">
    <property type="term" value="F:oxidoreductase activity"/>
    <property type="evidence" value="ECO:0007669"/>
    <property type="project" value="UniProtKB-KW"/>
</dbReference>
<dbReference type="GO" id="GO:0000166">
    <property type="term" value="F:nucleotide binding"/>
    <property type="evidence" value="ECO:0007669"/>
    <property type="project" value="InterPro"/>
</dbReference>
<proteinExistence type="inferred from homology"/>
<accession>A0A1G8JLW4</accession>
<comment type="similarity">
    <text evidence="1">Belongs to the Gfo/Idh/MocA family.</text>
</comment>
<evidence type="ECO:0000313" key="6">
    <source>
        <dbReference type="Proteomes" id="UP000183255"/>
    </source>
</evidence>
<evidence type="ECO:0000259" key="4">
    <source>
        <dbReference type="Pfam" id="PF22725"/>
    </source>
</evidence>
<evidence type="ECO:0000256" key="2">
    <source>
        <dbReference type="ARBA" id="ARBA00023002"/>
    </source>
</evidence>
<dbReference type="Pfam" id="PF22725">
    <property type="entry name" value="GFO_IDH_MocA_C3"/>
    <property type="match status" value="1"/>
</dbReference>
<dbReference type="SUPFAM" id="SSF51735">
    <property type="entry name" value="NAD(P)-binding Rossmann-fold domains"/>
    <property type="match status" value="1"/>
</dbReference>
<dbReference type="PANTHER" id="PTHR22604:SF105">
    <property type="entry name" value="TRANS-1,2-DIHYDROBENZENE-1,2-DIOL DEHYDROGENASE"/>
    <property type="match status" value="1"/>
</dbReference>
<feature type="domain" description="GFO/IDH/MocA-like oxidoreductase" evidence="4">
    <location>
        <begin position="132"/>
        <end position="246"/>
    </location>
</feature>
<dbReference type="RefSeq" id="WP_031577160.1">
    <property type="nucleotide sequence ID" value="NZ_FNDZ01000002.1"/>
</dbReference>